<proteinExistence type="predicted"/>
<name>A0A520KUJ7_9EURY</name>
<reference evidence="2 3" key="1">
    <citation type="journal article" date="2019" name="Nat. Microbiol.">
        <title>Wide diversity of methane and short-chain alkane metabolisms in uncultured archaea.</title>
        <authorList>
            <person name="Borrel G."/>
            <person name="Adam P.S."/>
            <person name="McKay L.J."/>
            <person name="Chen L.X."/>
            <person name="Sierra-Garcia I.N."/>
            <person name="Sieber C.M."/>
            <person name="Letourneur Q."/>
            <person name="Ghozlane A."/>
            <person name="Andersen G.L."/>
            <person name="Li W.J."/>
            <person name="Hallam S.J."/>
            <person name="Muyzer G."/>
            <person name="de Oliveira V.M."/>
            <person name="Inskeep W.P."/>
            <person name="Banfield J.F."/>
            <person name="Gribaldo S."/>
        </authorList>
    </citation>
    <scope>NUCLEOTIDE SEQUENCE [LARGE SCALE GENOMIC DNA]</scope>
    <source>
        <strain evidence="2">NM1b</strain>
    </source>
</reference>
<gene>
    <name evidence="2" type="ORF">EF807_08405</name>
</gene>
<dbReference type="Pfam" id="PF05168">
    <property type="entry name" value="HEPN"/>
    <property type="match status" value="1"/>
</dbReference>
<accession>A0A520KUJ7</accession>
<sequence>MKRMSESNRWMRQGEIDLKSARDSLKSGNYEWVCFQAQQSAEKVVKSLLYQIGIKRTGHSVVGLLRSLEDERIYVESVMSCAQELDRHYIPSRYPDVYDEGIPHDYYNREIAERAIKCSKNILEWIKSKE</sequence>
<dbReference type="Gene3D" id="1.20.120.330">
    <property type="entry name" value="Nucleotidyltransferases domain 2"/>
    <property type="match status" value="1"/>
</dbReference>
<dbReference type="SMART" id="SM00748">
    <property type="entry name" value="HEPN"/>
    <property type="match status" value="1"/>
</dbReference>
<dbReference type="Proteomes" id="UP000320766">
    <property type="component" value="Unassembled WGS sequence"/>
</dbReference>
<evidence type="ECO:0000259" key="1">
    <source>
        <dbReference type="PROSITE" id="PS50910"/>
    </source>
</evidence>
<evidence type="ECO:0000313" key="2">
    <source>
        <dbReference type="EMBL" id="RZN66506.1"/>
    </source>
</evidence>
<dbReference type="InterPro" id="IPR007842">
    <property type="entry name" value="HEPN_dom"/>
</dbReference>
<dbReference type="AlphaFoldDB" id="A0A520KUJ7"/>
<evidence type="ECO:0000313" key="3">
    <source>
        <dbReference type="Proteomes" id="UP000320766"/>
    </source>
</evidence>
<dbReference type="SUPFAM" id="SSF81593">
    <property type="entry name" value="Nucleotidyltransferase substrate binding subunit/domain"/>
    <property type="match status" value="1"/>
</dbReference>
<protein>
    <submittedName>
        <fullName evidence="2">HEPN domain-containing protein</fullName>
    </submittedName>
</protein>
<dbReference type="EMBL" id="RXIL01000159">
    <property type="protein sequence ID" value="RZN66506.1"/>
    <property type="molecule type" value="Genomic_DNA"/>
</dbReference>
<feature type="domain" description="HEPN" evidence="1">
    <location>
        <begin position="11"/>
        <end position="122"/>
    </location>
</feature>
<dbReference type="PROSITE" id="PS50910">
    <property type="entry name" value="HEPN"/>
    <property type="match status" value="1"/>
</dbReference>
<organism evidence="2 3">
    <name type="scientific">Candidatus Methanolliviera hydrocarbonicum</name>
    <dbReference type="NCBI Taxonomy" id="2491085"/>
    <lineage>
        <taxon>Archaea</taxon>
        <taxon>Methanobacteriati</taxon>
        <taxon>Methanobacteriota</taxon>
        <taxon>Candidatus Methanoliparia</taxon>
        <taxon>Candidatus Methanoliparales</taxon>
        <taxon>Candidatus Methanollivieraceae</taxon>
        <taxon>Candidatus Methanolliviera</taxon>
    </lineage>
</organism>
<comment type="caution">
    <text evidence="2">The sequence shown here is derived from an EMBL/GenBank/DDBJ whole genome shotgun (WGS) entry which is preliminary data.</text>
</comment>